<name>A0A1Y1IHK0_KLENI</name>
<gene>
    <name evidence="9" type="ORF">KFL_004050010</name>
</gene>
<keyword evidence="10" id="KW-1185">Reference proteome</keyword>
<keyword evidence="7" id="KW-0472">Membrane</keyword>
<evidence type="ECO:0000256" key="5">
    <source>
        <dbReference type="ARBA" id="ARBA00023065"/>
    </source>
</evidence>
<keyword evidence="6 7" id="KW-0407">Ion channel</keyword>
<evidence type="ECO:0000256" key="3">
    <source>
        <dbReference type="ARBA" id="ARBA00022882"/>
    </source>
</evidence>
<keyword evidence="7" id="KW-0812">Transmembrane</keyword>
<dbReference type="InterPro" id="IPR016449">
    <property type="entry name" value="K_chnl_inward-rec_Kir"/>
</dbReference>
<dbReference type="GO" id="GO:0034765">
    <property type="term" value="P:regulation of monoatomic ion transmembrane transport"/>
    <property type="evidence" value="ECO:0000318"/>
    <property type="project" value="GO_Central"/>
</dbReference>
<sequence length="561" mass="60491">MATAIHFSQLHVGHLGAAHGFQNSWRKDVVNAGGRVKPSRPPLRKSTPLLPQGPSLAPPAIWNPGLRFSRFSSSSLSRRVLFSHQLGSPGSGGNWERLSRSPSAPVHKLLQSQPSIKPLSPKPLNPGTPLSIKRTISGALSLSSVEACLERAPSSNIAMLEQLLKESVSEAQIEKPPLQRRHSSAPLAKHMAPWEERSRSHSEAQSSQVPGVLREGMAAPRKREQWHPSIGTHPEMQEGDDLHYFADAPRPPPNLDGGHFDPLGLNPPAPELLPQTLINKLHIPEARKGLPNTVQDMYQGLLKQKWPAFLGSLVAAPAALSAAFTAFYLLDPGGLALDDSIMQSASASCEFAAMGAQAMGVDQAQGINFFSFFEAFMMSLGMSTGVDPVVHAVSPYTMVIAQLNGMASQLMFVLLSGAVFARFSQPAEPIACSKKAVVTSLPTTPRQRMLALRYAVQQELVDVKVDITATRTVKTDSAGGWARTEQPLKLVRSGAAYQIEGMVVQHMIDPESPLYGLNQAGLRAQDVKLTFSVVGLERASMQSVVHIEEYSAKDGTLIAIG</sequence>
<evidence type="ECO:0000256" key="8">
    <source>
        <dbReference type="SAM" id="MobiDB-lite"/>
    </source>
</evidence>
<keyword evidence="1 7" id="KW-0813">Transport</keyword>
<dbReference type="GO" id="GO:0005242">
    <property type="term" value="F:inward rectifier potassium channel activity"/>
    <property type="evidence" value="ECO:0000318"/>
    <property type="project" value="GO_Central"/>
</dbReference>
<feature type="compositionally biased region" description="Basic and acidic residues" evidence="8">
    <location>
        <begin position="192"/>
        <end position="202"/>
    </location>
</feature>
<proteinExistence type="inferred from homology"/>
<accession>A0A1Y1IHK0</accession>
<dbReference type="PANTHER" id="PTHR11767:SF114">
    <property type="entry name" value="INWARD RECTIFIER POTASSIUM CHANNEL C-TERMINAL DOMAIN-CONTAINING PROTEIN"/>
    <property type="match status" value="1"/>
</dbReference>
<dbReference type="AlphaFoldDB" id="A0A1Y1IHK0"/>
<feature type="region of interest" description="Disordered" evidence="8">
    <location>
        <begin position="32"/>
        <end position="56"/>
    </location>
</feature>
<evidence type="ECO:0000256" key="2">
    <source>
        <dbReference type="ARBA" id="ARBA00022538"/>
    </source>
</evidence>
<feature type="region of interest" description="Disordered" evidence="8">
    <location>
        <begin position="174"/>
        <end position="212"/>
    </location>
</feature>
<dbReference type="InterPro" id="IPR014756">
    <property type="entry name" value="Ig_E-set"/>
</dbReference>
<dbReference type="GO" id="GO:0005886">
    <property type="term" value="C:plasma membrane"/>
    <property type="evidence" value="ECO:0000318"/>
    <property type="project" value="GO_Central"/>
</dbReference>
<dbReference type="InterPro" id="IPR013518">
    <property type="entry name" value="K_chnl_inward-rec_Kir_cyto"/>
</dbReference>
<evidence type="ECO:0000256" key="6">
    <source>
        <dbReference type="ARBA" id="ARBA00023303"/>
    </source>
</evidence>
<dbReference type="Gene3D" id="2.60.40.1400">
    <property type="entry name" value="G protein-activated inward rectifier potassium channel 1"/>
    <property type="match status" value="1"/>
</dbReference>
<dbReference type="PANTHER" id="PTHR11767">
    <property type="entry name" value="INWARD RECTIFIER POTASSIUM CHANNEL"/>
    <property type="match status" value="1"/>
</dbReference>
<keyword evidence="4 7" id="KW-0630">Potassium</keyword>
<evidence type="ECO:0000313" key="9">
    <source>
        <dbReference type="EMBL" id="GAQ88157.1"/>
    </source>
</evidence>
<dbReference type="EMBL" id="DF237354">
    <property type="protein sequence ID" value="GAQ88157.1"/>
    <property type="molecule type" value="Genomic_DNA"/>
</dbReference>
<evidence type="ECO:0000256" key="7">
    <source>
        <dbReference type="RuleBase" id="RU003822"/>
    </source>
</evidence>
<dbReference type="Gene3D" id="1.10.287.70">
    <property type="match status" value="1"/>
</dbReference>
<dbReference type="OrthoDB" id="273257at2759"/>
<feature type="region of interest" description="Disordered" evidence="8">
    <location>
        <begin position="111"/>
        <end position="130"/>
    </location>
</feature>
<keyword evidence="3 7" id="KW-0851">Voltage-gated channel</keyword>
<protein>
    <recommendedName>
        <fullName evidence="11">Inward rectifier potassium channel C-terminal domain-containing protein</fullName>
    </recommendedName>
</protein>
<dbReference type="SUPFAM" id="SSF81296">
    <property type="entry name" value="E set domains"/>
    <property type="match status" value="1"/>
</dbReference>
<dbReference type="Proteomes" id="UP000054558">
    <property type="component" value="Unassembled WGS sequence"/>
</dbReference>
<feature type="region of interest" description="Disordered" evidence="8">
    <location>
        <begin position="218"/>
        <end position="237"/>
    </location>
</feature>
<keyword evidence="2 7" id="KW-0633">Potassium transport</keyword>
<evidence type="ECO:0000256" key="1">
    <source>
        <dbReference type="ARBA" id="ARBA00022448"/>
    </source>
</evidence>
<reference evidence="9 10" key="1">
    <citation type="journal article" date="2014" name="Nat. Commun.">
        <title>Klebsormidium flaccidum genome reveals primary factors for plant terrestrial adaptation.</title>
        <authorList>
            <person name="Hori K."/>
            <person name="Maruyama F."/>
            <person name="Fujisawa T."/>
            <person name="Togashi T."/>
            <person name="Yamamoto N."/>
            <person name="Seo M."/>
            <person name="Sato S."/>
            <person name="Yamada T."/>
            <person name="Mori H."/>
            <person name="Tajima N."/>
            <person name="Moriyama T."/>
            <person name="Ikeuchi M."/>
            <person name="Watanabe M."/>
            <person name="Wada H."/>
            <person name="Kobayashi K."/>
            <person name="Saito M."/>
            <person name="Masuda T."/>
            <person name="Sasaki-Sekimoto Y."/>
            <person name="Mashiguchi K."/>
            <person name="Awai K."/>
            <person name="Shimojima M."/>
            <person name="Masuda S."/>
            <person name="Iwai M."/>
            <person name="Nobusawa T."/>
            <person name="Narise T."/>
            <person name="Kondo S."/>
            <person name="Saito H."/>
            <person name="Sato R."/>
            <person name="Murakawa M."/>
            <person name="Ihara Y."/>
            <person name="Oshima-Yamada Y."/>
            <person name="Ohtaka K."/>
            <person name="Satoh M."/>
            <person name="Sonobe K."/>
            <person name="Ishii M."/>
            <person name="Ohtani R."/>
            <person name="Kanamori-Sato M."/>
            <person name="Honoki R."/>
            <person name="Miyazaki D."/>
            <person name="Mochizuki H."/>
            <person name="Umetsu J."/>
            <person name="Higashi K."/>
            <person name="Shibata D."/>
            <person name="Kamiya Y."/>
            <person name="Sato N."/>
            <person name="Nakamura Y."/>
            <person name="Tabata S."/>
            <person name="Ida S."/>
            <person name="Kurokawa K."/>
            <person name="Ohta H."/>
        </authorList>
    </citation>
    <scope>NUCLEOTIDE SEQUENCE [LARGE SCALE GENOMIC DNA]</scope>
    <source>
        <strain evidence="9 10">NIES-2285</strain>
    </source>
</reference>
<evidence type="ECO:0000256" key="4">
    <source>
        <dbReference type="ARBA" id="ARBA00022958"/>
    </source>
</evidence>
<comment type="similarity">
    <text evidence="7">Belongs to the inward rectifier-type potassium channel (TC 1.A.2.1) family.</text>
</comment>
<dbReference type="GO" id="GO:0034702">
    <property type="term" value="C:monoatomic ion channel complex"/>
    <property type="evidence" value="ECO:0007669"/>
    <property type="project" value="UniProtKB-KW"/>
</dbReference>
<evidence type="ECO:0000313" key="10">
    <source>
        <dbReference type="Proteomes" id="UP000054558"/>
    </source>
</evidence>
<keyword evidence="5 7" id="KW-0406">Ion transport</keyword>
<evidence type="ECO:0008006" key="11">
    <source>
        <dbReference type="Google" id="ProtNLM"/>
    </source>
</evidence>
<organism evidence="9 10">
    <name type="scientific">Klebsormidium nitens</name>
    <name type="common">Green alga</name>
    <name type="synonym">Ulothrix nitens</name>
    <dbReference type="NCBI Taxonomy" id="105231"/>
    <lineage>
        <taxon>Eukaryota</taxon>
        <taxon>Viridiplantae</taxon>
        <taxon>Streptophyta</taxon>
        <taxon>Klebsormidiophyceae</taxon>
        <taxon>Klebsormidiales</taxon>
        <taxon>Klebsormidiaceae</taxon>
        <taxon>Klebsormidium</taxon>
    </lineage>
</organism>
<comment type="subcellular location">
    <subcellularLocation>
        <location evidence="7">Membrane</location>
        <topology evidence="7">Multi-pass membrane protein</topology>
    </subcellularLocation>
</comment>
<dbReference type="GO" id="GO:1990573">
    <property type="term" value="P:potassium ion import across plasma membrane"/>
    <property type="evidence" value="ECO:0000318"/>
    <property type="project" value="GO_Central"/>
</dbReference>